<evidence type="ECO:0000256" key="1">
    <source>
        <dbReference type="SAM" id="MobiDB-lite"/>
    </source>
</evidence>
<organism evidence="2 3">
    <name type="scientific">Aspergillus phoenicis ATCC 13157</name>
    <dbReference type="NCBI Taxonomy" id="1353007"/>
    <lineage>
        <taxon>Eukaryota</taxon>
        <taxon>Fungi</taxon>
        <taxon>Dikarya</taxon>
        <taxon>Ascomycota</taxon>
        <taxon>Pezizomycotina</taxon>
        <taxon>Eurotiomycetes</taxon>
        <taxon>Eurotiomycetidae</taxon>
        <taxon>Eurotiales</taxon>
        <taxon>Aspergillaceae</taxon>
        <taxon>Aspergillus</taxon>
    </lineage>
</organism>
<evidence type="ECO:0000313" key="2">
    <source>
        <dbReference type="EMBL" id="RDK41542.1"/>
    </source>
</evidence>
<gene>
    <name evidence="2" type="ORF">M752DRAFT_301973</name>
</gene>
<dbReference type="EMBL" id="KZ851855">
    <property type="protein sequence ID" value="RDK41542.1"/>
    <property type="molecule type" value="Genomic_DNA"/>
</dbReference>
<proteinExistence type="predicted"/>
<feature type="compositionally biased region" description="Polar residues" evidence="1">
    <location>
        <begin position="41"/>
        <end position="50"/>
    </location>
</feature>
<evidence type="ECO:0000313" key="3">
    <source>
        <dbReference type="Proteomes" id="UP000254937"/>
    </source>
</evidence>
<name>A0A370PHB3_ASPPH</name>
<keyword evidence="3" id="KW-1185">Reference proteome</keyword>
<feature type="region of interest" description="Disordered" evidence="1">
    <location>
        <begin position="1"/>
        <end position="89"/>
    </location>
</feature>
<dbReference type="AlphaFoldDB" id="A0A370PHB3"/>
<accession>A0A370PHB3</accession>
<sequence length="158" mass="17534">MYRSAHGATSYPAQFTTHPRSTWLSEESPFNPLIPSKPRSRSTSHTAEGHSTTAAKATARKSSVRQVHSDMRFPRRKKPGHGGAPVLEPTSTDKLIAGIWRQVYYPVQLSRILSPIEPGVDIRTGASSEVFRAVNILCLQYSNQSQSSRALKMIVQPY</sequence>
<dbReference type="Proteomes" id="UP000254937">
    <property type="component" value="Unassembled WGS sequence"/>
</dbReference>
<protein>
    <submittedName>
        <fullName evidence="2">Uncharacterized protein</fullName>
    </submittedName>
</protein>
<reference evidence="2 3" key="1">
    <citation type="submission" date="2018-07" db="EMBL/GenBank/DDBJ databases">
        <title>Section-level genome sequencing of Aspergillus section Nigri to investigate inter- and intra-species variation.</title>
        <authorList>
            <consortium name="DOE Joint Genome Institute"/>
            <person name="Vesth T.C."/>
            <person name="Nybo J.L."/>
            <person name="Theobald S."/>
            <person name="Frisvad J.C."/>
            <person name="Larsen T.O."/>
            <person name="Nielsen K.F."/>
            <person name="Hoof J.B."/>
            <person name="Brandl J."/>
            <person name="Salamov A."/>
            <person name="Riley R."/>
            <person name="Gladden J.M."/>
            <person name="Phatale P."/>
            <person name="Nielsen M.T."/>
            <person name="Lyhne E.K."/>
            <person name="Kogle M.E."/>
            <person name="Strasser K."/>
            <person name="McDonnell E."/>
            <person name="Barry K."/>
            <person name="Clum A."/>
            <person name="Chen C."/>
            <person name="Nolan M."/>
            <person name="Sandor L."/>
            <person name="Kuo A."/>
            <person name="Lipzen A."/>
            <person name="Hainaut M."/>
            <person name="Drula E."/>
            <person name="Tsang A."/>
            <person name="Magnuson J.K."/>
            <person name="Henrissat B."/>
            <person name="Wiebenga A."/>
            <person name="Simmons B.A."/>
            <person name="Makela M.R."/>
            <person name="De vries R.P."/>
            <person name="Grigoriev I.V."/>
            <person name="Mortensen U.H."/>
            <person name="Baker S.E."/>
            <person name="Andersen M.R."/>
        </authorList>
    </citation>
    <scope>NUCLEOTIDE SEQUENCE [LARGE SCALE GENOMIC DNA]</scope>
    <source>
        <strain evidence="2 3">ATCC 13157</strain>
    </source>
</reference>
<feature type="compositionally biased region" description="Polar residues" evidence="1">
    <location>
        <begin position="11"/>
        <end position="25"/>
    </location>
</feature>